<keyword evidence="2" id="KW-1185">Reference proteome</keyword>
<proteinExistence type="predicted"/>
<gene>
    <name evidence="1" type="ORF">ENSA5_25710</name>
</gene>
<reference evidence="1 2" key="1">
    <citation type="submission" date="2018-03" db="EMBL/GenBank/DDBJ databases">
        <title>Draft Genome Sequences of the Obligatory Marine Myxobacteria Enhygromyxa salina SWB005.</title>
        <authorList>
            <person name="Poehlein A."/>
            <person name="Moghaddam J.A."/>
            <person name="Harms H."/>
            <person name="Alanjari M."/>
            <person name="Koenig G.M."/>
            <person name="Daniel R."/>
            <person name="Schaeberle T.F."/>
        </authorList>
    </citation>
    <scope>NUCLEOTIDE SEQUENCE [LARGE SCALE GENOMIC DNA]</scope>
    <source>
        <strain evidence="1 2">SWB005</strain>
    </source>
</reference>
<sequence length="130" mass="14219">MFEILRSIPLALALALVCGSCDRSGSGDSVGDGEDQIALCQKICIKPFCDPTLEPTEDAEQGCRVTCEERVEDASHYDCSDAYQELLECLDRLTCDEFYQWAAEEEGAPCAAEEALLTDRCPELTIRTGA</sequence>
<accession>A0A2S9YAN0</accession>
<name>A0A2S9YAN0_9BACT</name>
<organism evidence="1 2">
    <name type="scientific">Enhygromyxa salina</name>
    <dbReference type="NCBI Taxonomy" id="215803"/>
    <lineage>
        <taxon>Bacteria</taxon>
        <taxon>Pseudomonadati</taxon>
        <taxon>Myxococcota</taxon>
        <taxon>Polyangia</taxon>
        <taxon>Nannocystales</taxon>
        <taxon>Nannocystaceae</taxon>
        <taxon>Enhygromyxa</taxon>
    </lineage>
</organism>
<dbReference type="EMBL" id="PVNK01000127">
    <property type="protein sequence ID" value="PRQ02112.1"/>
    <property type="molecule type" value="Genomic_DNA"/>
</dbReference>
<protein>
    <submittedName>
        <fullName evidence="1">Uncharacterized protein</fullName>
    </submittedName>
</protein>
<dbReference type="AlphaFoldDB" id="A0A2S9YAN0"/>
<dbReference type="Proteomes" id="UP000237968">
    <property type="component" value="Unassembled WGS sequence"/>
</dbReference>
<evidence type="ECO:0000313" key="1">
    <source>
        <dbReference type="EMBL" id="PRQ02112.1"/>
    </source>
</evidence>
<comment type="caution">
    <text evidence="1">The sequence shown here is derived from an EMBL/GenBank/DDBJ whole genome shotgun (WGS) entry which is preliminary data.</text>
</comment>
<evidence type="ECO:0000313" key="2">
    <source>
        <dbReference type="Proteomes" id="UP000237968"/>
    </source>
</evidence>
<dbReference type="RefSeq" id="WP_106391971.1">
    <property type="nucleotide sequence ID" value="NZ_PVNK01000127.1"/>
</dbReference>